<name>A0A544TDI3_9BACI</name>
<sequence>MNKMIVSLMIVVCSIYLTGCMGPETEVKVSKNPNADIFQWEGLIYQSNIDWVDEIKLTKHELVGEVGGISDNKKQFSNGVANKLPIGAKIFSAKERQDILIVEYDENSKKYLALSEG</sequence>
<dbReference type="RefSeq" id="WP_142606673.1">
    <property type="nucleotide sequence ID" value="NZ_VDGG01000014.1"/>
</dbReference>
<evidence type="ECO:0000313" key="2">
    <source>
        <dbReference type="Proteomes" id="UP000318937"/>
    </source>
</evidence>
<dbReference type="OrthoDB" id="1909991at2"/>
<accession>A0A544TDI3</accession>
<organism evidence="1 2">
    <name type="scientific">Psychrobacillus soli</name>
    <dbReference type="NCBI Taxonomy" id="1543965"/>
    <lineage>
        <taxon>Bacteria</taxon>
        <taxon>Bacillati</taxon>
        <taxon>Bacillota</taxon>
        <taxon>Bacilli</taxon>
        <taxon>Bacillales</taxon>
        <taxon>Bacillaceae</taxon>
        <taxon>Psychrobacillus</taxon>
    </lineage>
</organism>
<dbReference type="EMBL" id="VDGG01000014">
    <property type="protein sequence ID" value="TQR15527.1"/>
    <property type="molecule type" value="Genomic_DNA"/>
</dbReference>
<keyword evidence="2" id="KW-1185">Reference proteome</keyword>
<dbReference type="AlphaFoldDB" id="A0A544TDI3"/>
<protein>
    <submittedName>
        <fullName evidence="1">Uncharacterized protein</fullName>
    </submittedName>
</protein>
<reference evidence="1 2" key="1">
    <citation type="submission" date="2019-05" db="EMBL/GenBank/DDBJ databases">
        <title>Psychrobacillus vulpis sp. nov., a new species isolated from feces of a red fox that inhabits in The Tablas de Daimiel Natural Park, Albacete, Spain.</title>
        <authorList>
            <person name="Rodriguez M."/>
            <person name="Reina J.C."/>
            <person name="Bejar V."/>
            <person name="Llamas I."/>
        </authorList>
    </citation>
    <scope>NUCLEOTIDE SEQUENCE [LARGE SCALE GENOMIC DNA]</scope>
    <source>
        <strain evidence="1 2">NHI-2</strain>
    </source>
</reference>
<proteinExistence type="predicted"/>
<evidence type="ECO:0000313" key="1">
    <source>
        <dbReference type="EMBL" id="TQR15527.1"/>
    </source>
</evidence>
<comment type="caution">
    <text evidence="1">The sequence shown here is derived from an EMBL/GenBank/DDBJ whole genome shotgun (WGS) entry which is preliminary data.</text>
</comment>
<dbReference type="Proteomes" id="UP000318937">
    <property type="component" value="Unassembled WGS sequence"/>
</dbReference>
<gene>
    <name evidence="1" type="ORF">FG383_07940</name>
</gene>